<organism evidence="2 3">
    <name type="scientific">Dorcoceras hygrometricum</name>
    <dbReference type="NCBI Taxonomy" id="472368"/>
    <lineage>
        <taxon>Eukaryota</taxon>
        <taxon>Viridiplantae</taxon>
        <taxon>Streptophyta</taxon>
        <taxon>Embryophyta</taxon>
        <taxon>Tracheophyta</taxon>
        <taxon>Spermatophyta</taxon>
        <taxon>Magnoliopsida</taxon>
        <taxon>eudicotyledons</taxon>
        <taxon>Gunneridae</taxon>
        <taxon>Pentapetalae</taxon>
        <taxon>asterids</taxon>
        <taxon>lamiids</taxon>
        <taxon>Lamiales</taxon>
        <taxon>Gesneriaceae</taxon>
        <taxon>Didymocarpoideae</taxon>
        <taxon>Trichosporeae</taxon>
        <taxon>Loxocarpinae</taxon>
        <taxon>Dorcoceras</taxon>
    </lineage>
</organism>
<accession>A0A2Z7BY65</accession>
<feature type="domain" description="Reverse transcriptase Ty1/copia-type" evidence="1">
    <location>
        <begin position="54"/>
        <end position="297"/>
    </location>
</feature>
<gene>
    <name evidence="2" type="ORF">F511_17526</name>
</gene>
<sequence>MDDYVSGEGLSEEEVDAYMVQEVIPDDPILFEEAVKHEKWRKAMDSEISSIENNQTWELMDLPIGAKTIGVKWIYKTKLNERGEIDKHKARLVAKGYSQKQGIDFTEVFAPVARMDTVRMIVALAACRGWDIFQLDVKFAFLHGILSEDVYIEQPKGYVKKGEDHKVYKLHKALYGLKQAPRAWFSRIESQFISEGFQKCPTEQTLFIKRHGGKILIVSIYVDDLIYTGDDKDLMIEFKTSMMQTFDMTDLGKMKYFLGIEVLQKPEGIFLCQRKYATDVLKKFAMYESKPVKIPIVPGFKIHKDEDGTAVADTYYKQMVGSLIYLTATRPDIMFNVSLISRYMSRPTELHLQAAKRIFRYLKGTTGCEIFYKKGGDEDLFAFTDSDYAGDEADSRSTSGYVFLLSSGAVSWMSKKQPIVTLSTTEAEFVAAAACASQVVWMRQVLKNLSHNQESSTTIMCDNSSTIKFSKNPVLHGRCKHIRVRFHFSRDLVRDGEIELVHCGTQEQVADLMTKALKIDTFEKHRKKIGMVDISELN</sequence>
<dbReference type="OrthoDB" id="1106919at2759"/>
<dbReference type="EMBL" id="KV001272">
    <property type="protein sequence ID" value="KZV39334.1"/>
    <property type="molecule type" value="Genomic_DNA"/>
</dbReference>
<reference evidence="2 3" key="1">
    <citation type="journal article" date="2015" name="Proc. Natl. Acad. Sci. U.S.A.">
        <title>The resurrection genome of Boea hygrometrica: A blueprint for survival of dehydration.</title>
        <authorList>
            <person name="Xiao L."/>
            <person name="Yang G."/>
            <person name="Zhang L."/>
            <person name="Yang X."/>
            <person name="Zhao S."/>
            <person name="Ji Z."/>
            <person name="Zhou Q."/>
            <person name="Hu M."/>
            <person name="Wang Y."/>
            <person name="Chen M."/>
            <person name="Xu Y."/>
            <person name="Jin H."/>
            <person name="Xiao X."/>
            <person name="Hu G."/>
            <person name="Bao F."/>
            <person name="Hu Y."/>
            <person name="Wan P."/>
            <person name="Li L."/>
            <person name="Deng X."/>
            <person name="Kuang T."/>
            <person name="Xiang C."/>
            <person name="Zhu J.K."/>
            <person name="Oliver M.J."/>
            <person name="He Y."/>
        </authorList>
    </citation>
    <scope>NUCLEOTIDE SEQUENCE [LARGE SCALE GENOMIC DNA]</scope>
    <source>
        <strain evidence="3">cv. XS01</strain>
    </source>
</reference>
<proteinExistence type="predicted"/>
<evidence type="ECO:0000313" key="3">
    <source>
        <dbReference type="Proteomes" id="UP000250235"/>
    </source>
</evidence>
<protein>
    <submittedName>
        <fullName evidence="2">Retrovirus-related Pol polyprotein from transposon TNT 1-94</fullName>
    </submittedName>
</protein>
<dbReference type="PANTHER" id="PTHR11439">
    <property type="entry name" value="GAG-POL-RELATED RETROTRANSPOSON"/>
    <property type="match status" value="1"/>
</dbReference>
<keyword evidence="3" id="KW-1185">Reference proteome</keyword>
<dbReference type="AlphaFoldDB" id="A0A2Z7BY65"/>
<evidence type="ECO:0000313" key="2">
    <source>
        <dbReference type="EMBL" id="KZV39334.1"/>
    </source>
</evidence>
<dbReference type="InterPro" id="IPR013103">
    <property type="entry name" value="RVT_2"/>
</dbReference>
<dbReference type="PANTHER" id="PTHR11439:SF517">
    <property type="entry name" value="CYSTEINE-RICH RLK (RECEPTOR-LIKE PROTEIN KINASE) 8"/>
    <property type="match status" value="1"/>
</dbReference>
<dbReference type="Proteomes" id="UP000250235">
    <property type="component" value="Unassembled WGS sequence"/>
</dbReference>
<dbReference type="SUPFAM" id="SSF56672">
    <property type="entry name" value="DNA/RNA polymerases"/>
    <property type="match status" value="1"/>
</dbReference>
<dbReference type="Pfam" id="PF07727">
    <property type="entry name" value="RVT_2"/>
    <property type="match status" value="1"/>
</dbReference>
<name>A0A2Z7BY65_9LAMI</name>
<evidence type="ECO:0000259" key="1">
    <source>
        <dbReference type="Pfam" id="PF07727"/>
    </source>
</evidence>
<dbReference type="CDD" id="cd09272">
    <property type="entry name" value="RNase_HI_RT_Ty1"/>
    <property type="match status" value="1"/>
</dbReference>
<dbReference type="InterPro" id="IPR043502">
    <property type="entry name" value="DNA/RNA_pol_sf"/>
</dbReference>